<reference evidence="1" key="1">
    <citation type="journal article" date="2017" name="Gigascience">
        <title>The first near-complete assembly of the hexaploid bread wheat genome, Triticum aestivum.</title>
        <authorList>
            <person name="Zimin A.V."/>
            <person name="Puiu D."/>
            <person name="Hall R."/>
            <person name="Kingan S."/>
            <person name="Clavijo B.J."/>
            <person name="Salzberg S.L."/>
        </authorList>
    </citation>
    <scope>NUCLEOTIDE SEQUENCE</scope>
    <source>
        <tissue evidence="1">Leaf</tissue>
    </source>
</reference>
<feature type="non-terminal residue" evidence="1">
    <location>
        <position position="1"/>
    </location>
</feature>
<gene>
    <name evidence="1" type="ORF">CFC21_092371</name>
</gene>
<proteinExistence type="predicted"/>
<evidence type="ECO:0000313" key="1">
    <source>
        <dbReference type="EMBL" id="KAF7089380.1"/>
    </source>
</evidence>
<dbReference type="Proteomes" id="UP000815260">
    <property type="component" value="Chromosome 6D"/>
</dbReference>
<sequence>TPPPRPSPSPALPV</sequence>
<protein>
    <submittedName>
        <fullName evidence="1">Uncharacterized protein</fullName>
    </submittedName>
</protein>
<feature type="non-terminal residue" evidence="1">
    <location>
        <position position="14"/>
    </location>
</feature>
<comment type="caution">
    <text evidence="1">The sequence shown here is derived from an EMBL/GenBank/DDBJ whole genome shotgun (WGS) entry which is preliminary data.</text>
</comment>
<organism evidence="1">
    <name type="scientific">Triticum aestivum</name>
    <name type="common">Wheat</name>
    <dbReference type="NCBI Taxonomy" id="4565"/>
    <lineage>
        <taxon>Eukaryota</taxon>
        <taxon>Viridiplantae</taxon>
        <taxon>Streptophyta</taxon>
        <taxon>Embryophyta</taxon>
        <taxon>Tracheophyta</taxon>
        <taxon>Spermatophyta</taxon>
        <taxon>Magnoliopsida</taxon>
        <taxon>Liliopsida</taxon>
        <taxon>Poales</taxon>
        <taxon>Poaceae</taxon>
        <taxon>BOP clade</taxon>
        <taxon>Pooideae</taxon>
        <taxon>Triticodae</taxon>
        <taxon>Triticeae</taxon>
        <taxon>Triticinae</taxon>
        <taxon>Triticum</taxon>
    </lineage>
</organism>
<dbReference type="EMBL" id="CM022228">
    <property type="protein sequence ID" value="KAF7089380.1"/>
    <property type="molecule type" value="Genomic_DNA"/>
</dbReference>
<reference evidence="1" key="2">
    <citation type="submission" date="2020-03" db="EMBL/GenBank/DDBJ databases">
        <title>The second near-complete assembly of the hexaploid bread wheat (Triticum aestivum) genome.</title>
        <authorList>
            <person name="Zimin A.V."/>
            <person name="Puiu D."/>
            <person name="Shumante A."/>
            <person name="Alonge M."/>
            <person name="Salzberg S.L."/>
        </authorList>
    </citation>
    <scope>NUCLEOTIDE SEQUENCE</scope>
    <source>
        <tissue evidence="1">Leaf</tissue>
    </source>
</reference>
<accession>A0A9R1MU21</accession>
<name>A0A9R1MU21_WHEAT</name>